<dbReference type="Proteomes" id="UP001501577">
    <property type="component" value="Unassembled WGS sequence"/>
</dbReference>
<dbReference type="Gene3D" id="3.40.50.300">
    <property type="entry name" value="P-loop containing nucleotide triphosphate hydrolases"/>
    <property type="match status" value="1"/>
</dbReference>
<evidence type="ECO:0000313" key="2">
    <source>
        <dbReference type="Proteomes" id="UP001501577"/>
    </source>
</evidence>
<name>A0ABP6KIW1_9ENTE</name>
<gene>
    <name evidence="1" type="ORF">GCM10019998_01980</name>
</gene>
<dbReference type="EMBL" id="BAAAXQ010000005">
    <property type="protein sequence ID" value="GAA3009446.1"/>
    <property type="molecule type" value="Genomic_DNA"/>
</dbReference>
<protein>
    <submittedName>
        <fullName evidence="1">Kinase</fullName>
    </submittedName>
</protein>
<accession>A0ABP6KIW1</accession>
<reference evidence="2" key="1">
    <citation type="journal article" date="2019" name="Int. J. Syst. Evol. Microbiol.">
        <title>The Global Catalogue of Microorganisms (GCM) 10K type strain sequencing project: providing services to taxonomists for standard genome sequencing and annotation.</title>
        <authorList>
            <consortium name="The Broad Institute Genomics Platform"/>
            <consortium name="The Broad Institute Genome Sequencing Center for Infectious Disease"/>
            <person name="Wu L."/>
            <person name="Ma J."/>
        </authorList>
    </citation>
    <scope>NUCLEOTIDE SEQUENCE [LARGE SCALE GENOMIC DNA]</scope>
    <source>
        <strain evidence="2">JCM 8736</strain>
    </source>
</reference>
<keyword evidence="2" id="KW-1185">Reference proteome</keyword>
<organism evidence="1 2">
    <name type="scientific">Tetragenococcus solitarius</name>
    <dbReference type="NCBI Taxonomy" id="71453"/>
    <lineage>
        <taxon>Bacteria</taxon>
        <taxon>Bacillati</taxon>
        <taxon>Bacillota</taxon>
        <taxon>Bacilli</taxon>
        <taxon>Lactobacillales</taxon>
        <taxon>Enterococcaceae</taxon>
        <taxon>Tetragenococcus</taxon>
    </lineage>
</organism>
<dbReference type="InterPro" id="IPR027417">
    <property type="entry name" value="P-loop_NTPase"/>
</dbReference>
<dbReference type="Pfam" id="PF13671">
    <property type="entry name" value="AAA_33"/>
    <property type="match status" value="1"/>
</dbReference>
<dbReference type="RefSeq" id="WP_068706803.1">
    <property type="nucleotide sequence ID" value="NZ_BAAAXQ010000005.1"/>
</dbReference>
<dbReference type="SUPFAM" id="SSF52540">
    <property type="entry name" value="P-loop containing nucleoside triphosphate hydrolases"/>
    <property type="match status" value="1"/>
</dbReference>
<keyword evidence="1" id="KW-0418">Kinase</keyword>
<dbReference type="GO" id="GO:0016301">
    <property type="term" value="F:kinase activity"/>
    <property type="evidence" value="ECO:0007669"/>
    <property type="project" value="UniProtKB-KW"/>
</dbReference>
<comment type="caution">
    <text evidence="1">The sequence shown here is derived from an EMBL/GenBank/DDBJ whole genome shotgun (WGS) entry which is preliminary data.</text>
</comment>
<dbReference type="NCBIfam" id="NF005255">
    <property type="entry name" value="PRK06762.2-2"/>
    <property type="match status" value="1"/>
</dbReference>
<keyword evidence="1" id="KW-0808">Transferase</keyword>
<proteinExistence type="predicted"/>
<evidence type="ECO:0000313" key="1">
    <source>
        <dbReference type="EMBL" id="GAA3009446.1"/>
    </source>
</evidence>
<sequence length="164" mass="19244">MSTLIILRGNSGSGKTTIAHDLQKEFKAGSLLVISQDLIRREMLGVKDRPNNLAIHFIKMNAIYGKRFCDYIVVEGITPSAIYREMFIELASEFQSIYPYYFDLPFEETLKRHNTKEKAQEYGVNELKKWWIDKDFLHFPNEKMITAEMNQQQIIDMILKDLIF</sequence>